<evidence type="ECO:0000256" key="3">
    <source>
        <dbReference type="ARBA" id="ARBA00022806"/>
    </source>
</evidence>
<gene>
    <name evidence="10" type="ORF">FKW77_007127</name>
</gene>
<dbReference type="Pfam" id="PF00270">
    <property type="entry name" value="DEAD"/>
    <property type="match status" value="1"/>
</dbReference>
<proteinExistence type="inferred from homology"/>
<dbReference type="PANTHER" id="PTHR24031">
    <property type="entry name" value="RNA HELICASE"/>
    <property type="match status" value="1"/>
</dbReference>
<evidence type="ECO:0000259" key="9">
    <source>
        <dbReference type="PROSITE" id="PS51194"/>
    </source>
</evidence>
<dbReference type="SMART" id="SM00490">
    <property type="entry name" value="HELICc"/>
    <property type="match status" value="1"/>
</dbReference>
<dbReference type="InterPro" id="IPR011545">
    <property type="entry name" value="DEAD/DEAH_box_helicase_dom"/>
</dbReference>
<dbReference type="PROSITE" id="PS51194">
    <property type="entry name" value="HELICASE_CTER"/>
    <property type="match status" value="1"/>
</dbReference>
<dbReference type="GO" id="GO:0005524">
    <property type="term" value="F:ATP binding"/>
    <property type="evidence" value="ECO:0007669"/>
    <property type="project" value="UniProtKB-UniRule"/>
</dbReference>
<dbReference type="EC" id="3.6.4.13" evidence="7"/>
<evidence type="ECO:0000313" key="10">
    <source>
        <dbReference type="EMBL" id="QDS75100.1"/>
    </source>
</evidence>
<comment type="domain">
    <text evidence="7">The Q motif is unique to and characteristic of the DEAD box family of RNA helicases and controls ATP binding and hydrolysis.</text>
</comment>
<name>A0A517LHJ7_9PEZI</name>
<evidence type="ECO:0000256" key="5">
    <source>
        <dbReference type="ARBA" id="ARBA00022884"/>
    </source>
</evidence>
<dbReference type="InterPro" id="IPR014001">
    <property type="entry name" value="Helicase_ATP-bd"/>
</dbReference>
<dbReference type="GO" id="GO:0016787">
    <property type="term" value="F:hydrolase activity"/>
    <property type="evidence" value="ECO:0007669"/>
    <property type="project" value="UniProtKB-KW"/>
</dbReference>
<keyword evidence="2 6" id="KW-0378">Hydrolase</keyword>
<dbReference type="CDD" id="cd17964">
    <property type="entry name" value="DEADc_MSS116"/>
    <property type="match status" value="1"/>
</dbReference>
<comment type="function">
    <text evidence="7">RNA helicase.</text>
</comment>
<dbReference type="OrthoDB" id="193716at2759"/>
<dbReference type="STRING" id="50376.A0A517LHJ7"/>
<accession>A0A517LHJ7</accession>
<comment type="similarity">
    <text evidence="6">Belongs to the DEAD box helicase family.</text>
</comment>
<dbReference type="InterPro" id="IPR001650">
    <property type="entry name" value="Helicase_C-like"/>
</dbReference>
<dbReference type="PROSITE" id="PS51192">
    <property type="entry name" value="HELICASE_ATP_BIND_1"/>
    <property type="match status" value="1"/>
</dbReference>
<keyword evidence="11" id="KW-1185">Reference proteome</keyword>
<dbReference type="InterPro" id="IPR000629">
    <property type="entry name" value="RNA-helicase_DEAD-box_CS"/>
</dbReference>
<sequence length="488" mass="53225">MQGILEPPLLKAIAAMNYEHMTEVQHKVLTEMGDMKNDALVQANTGTGKTIAFLLPALQNLLTGPKLPPGQVGILVISPTRELAMQIAKECDQLTAALPAQLDCHTAFGGTAKSSLLKKFMQGNPSVLVATPGRLNDYLSDPKTREKFANVRTVILDEADRMLEEGFIAPVRKILQQIPPKSHGWQGLCFSATIPSKIKDVVHHILAPGYKHISTIDENAPPTSALVPQHSIIIPDIKDTFSLVHSFLQSEHQAAPVDFKAIVFSSTAAKARLLYELSADVISGMPIYQMQSRMSQQQRIKTTEAFKQAKKGILFASDVVGRGMDFPDVGLVAQVGLPPSSEQYIHRVGRTARAGKSGRATILLTKAESFFLNGNKTLPITPHPETATILEKSREVAPQVSRRMEEVDEVIKDRVYASWLGFNSSLLFPKDKIALVKEANALSRAMGLEVPPGLSSKAIGFARLRGVPGIRVDNSRRQSSRNGTPPKD</sequence>
<dbReference type="AlphaFoldDB" id="A0A517LHJ7"/>
<comment type="catalytic activity">
    <reaction evidence="7">
        <text>ATP + H2O = ADP + phosphate + H(+)</text>
        <dbReference type="Rhea" id="RHEA:13065"/>
        <dbReference type="ChEBI" id="CHEBI:15377"/>
        <dbReference type="ChEBI" id="CHEBI:15378"/>
        <dbReference type="ChEBI" id="CHEBI:30616"/>
        <dbReference type="ChEBI" id="CHEBI:43474"/>
        <dbReference type="ChEBI" id="CHEBI:456216"/>
        <dbReference type="EC" id="3.6.4.13"/>
    </reaction>
</comment>
<keyword evidence="4 6" id="KW-0067">ATP-binding</keyword>
<evidence type="ECO:0000256" key="4">
    <source>
        <dbReference type="ARBA" id="ARBA00022840"/>
    </source>
</evidence>
<dbReference type="EMBL" id="CP042196">
    <property type="protein sequence ID" value="QDS75100.1"/>
    <property type="molecule type" value="Genomic_DNA"/>
</dbReference>
<evidence type="ECO:0000256" key="2">
    <source>
        <dbReference type="ARBA" id="ARBA00022801"/>
    </source>
</evidence>
<dbReference type="Proteomes" id="UP000316270">
    <property type="component" value="Chromosome 12"/>
</dbReference>
<dbReference type="InterPro" id="IPR027417">
    <property type="entry name" value="P-loop_NTPase"/>
</dbReference>
<evidence type="ECO:0000313" key="11">
    <source>
        <dbReference type="Proteomes" id="UP000316270"/>
    </source>
</evidence>
<evidence type="ECO:0000256" key="1">
    <source>
        <dbReference type="ARBA" id="ARBA00022741"/>
    </source>
</evidence>
<keyword evidence="1 6" id="KW-0547">Nucleotide-binding</keyword>
<dbReference type="GO" id="GO:0003723">
    <property type="term" value="F:RNA binding"/>
    <property type="evidence" value="ECO:0007669"/>
    <property type="project" value="UniProtKB-UniRule"/>
</dbReference>
<dbReference type="PROSITE" id="PS00039">
    <property type="entry name" value="DEAD_ATP_HELICASE"/>
    <property type="match status" value="1"/>
</dbReference>
<dbReference type="Gene3D" id="3.40.50.300">
    <property type="entry name" value="P-loop containing nucleotide triphosphate hydrolases"/>
    <property type="match status" value="2"/>
</dbReference>
<protein>
    <recommendedName>
        <fullName evidence="7">ATP-dependent RNA helicase</fullName>
        <ecNumber evidence="7">3.6.4.13</ecNumber>
    </recommendedName>
</protein>
<dbReference type="SUPFAM" id="SSF52540">
    <property type="entry name" value="P-loop containing nucleoside triphosphate hydrolases"/>
    <property type="match status" value="1"/>
</dbReference>
<evidence type="ECO:0000256" key="7">
    <source>
        <dbReference type="RuleBase" id="RU365068"/>
    </source>
</evidence>
<dbReference type="SMART" id="SM00487">
    <property type="entry name" value="DEXDc"/>
    <property type="match status" value="1"/>
</dbReference>
<organism evidence="10 11">
    <name type="scientific">Venturia effusa</name>
    <dbReference type="NCBI Taxonomy" id="50376"/>
    <lineage>
        <taxon>Eukaryota</taxon>
        <taxon>Fungi</taxon>
        <taxon>Dikarya</taxon>
        <taxon>Ascomycota</taxon>
        <taxon>Pezizomycotina</taxon>
        <taxon>Dothideomycetes</taxon>
        <taxon>Pleosporomycetidae</taxon>
        <taxon>Venturiales</taxon>
        <taxon>Venturiaceae</taxon>
        <taxon>Venturia</taxon>
    </lineage>
</organism>
<feature type="domain" description="Helicase ATP-binding" evidence="8">
    <location>
        <begin position="30"/>
        <end position="212"/>
    </location>
</feature>
<dbReference type="CDD" id="cd18787">
    <property type="entry name" value="SF2_C_DEAD"/>
    <property type="match status" value="1"/>
</dbReference>
<keyword evidence="3 6" id="KW-0347">Helicase</keyword>
<dbReference type="GO" id="GO:0003724">
    <property type="term" value="F:RNA helicase activity"/>
    <property type="evidence" value="ECO:0007669"/>
    <property type="project" value="UniProtKB-EC"/>
</dbReference>
<evidence type="ECO:0000259" key="8">
    <source>
        <dbReference type="PROSITE" id="PS51192"/>
    </source>
</evidence>
<dbReference type="Pfam" id="PF00271">
    <property type="entry name" value="Helicase_C"/>
    <property type="match status" value="1"/>
</dbReference>
<feature type="domain" description="Helicase C-terminal" evidence="9">
    <location>
        <begin position="236"/>
        <end position="415"/>
    </location>
</feature>
<evidence type="ECO:0000256" key="6">
    <source>
        <dbReference type="RuleBase" id="RU000492"/>
    </source>
</evidence>
<keyword evidence="5 7" id="KW-0694">RNA-binding</keyword>
<reference evidence="10 11" key="1">
    <citation type="submission" date="2019-07" db="EMBL/GenBank/DDBJ databases">
        <title>Finished genome of Venturia effusa.</title>
        <authorList>
            <person name="Young C.A."/>
            <person name="Cox M.P."/>
            <person name="Ganley A.R.D."/>
            <person name="David W.J."/>
        </authorList>
    </citation>
    <scope>NUCLEOTIDE SEQUENCE [LARGE SCALE GENOMIC DNA]</scope>
    <source>
        <strain evidence="11">albino</strain>
    </source>
</reference>